<accession>A0A553RHL1</accession>
<dbReference type="Pfam" id="PF05485">
    <property type="entry name" value="THAP"/>
    <property type="match status" value="1"/>
</dbReference>
<feature type="domain" description="THAP-type" evidence="8">
    <location>
        <begin position="1"/>
        <end position="87"/>
    </location>
</feature>
<dbReference type="Gene3D" id="6.20.210.20">
    <property type="entry name" value="THAP domain"/>
    <property type="match status" value="1"/>
</dbReference>
<dbReference type="PROSITE" id="PS50994">
    <property type="entry name" value="INTEGRASE"/>
    <property type="match status" value="2"/>
</dbReference>
<dbReference type="Gene3D" id="1.10.340.70">
    <property type="match status" value="1"/>
</dbReference>
<proteinExistence type="predicted"/>
<dbReference type="Proteomes" id="UP000316079">
    <property type="component" value="Unassembled WGS sequence"/>
</dbReference>
<feature type="domain" description="Integrase catalytic" evidence="9">
    <location>
        <begin position="594"/>
        <end position="696"/>
    </location>
</feature>
<evidence type="ECO:0000256" key="6">
    <source>
        <dbReference type="PROSITE-ProRule" id="PRU00309"/>
    </source>
</evidence>
<evidence type="ECO:0000313" key="11">
    <source>
        <dbReference type="Proteomes" id="UP000316079"/>
    </source>
</evidence>
<dbReference type="InterPro" id="IPR012337">
    <property type="entry name" value="RNaseH-like_sf"/>
</dbReference>
<feature type="compositionally biased region" description="Basic residues" evidence="7">
    <location>
        <begin position="313"/>
        <end position="322"/>
    </location>
</feature>
<keyword evidence="11" id="KW-1185">Reference proteome</keyword>
<feature type="region of interest" description="Disordered" evidence="7">
    <location>
        <begin position="730"/>
        <end position="762"/>
    </location>
</feature>
<feature type="compositionally biased region" description="Polar residues" evidence="7">
    <location>
        <begin position="749"/>
        <end position="762"/>
    </location>
</feature>
<dbReference type="InterPro" id="IPR038441">
    <property type="entry name" value="THAP_Znf_sf"/>
</dbReference>
<organism evidence="10 11">
    <name type="scientific">Danionella cerebrum</name>
    <dbReference type="NCBI Taxonomy" id="2873325"/>
    <lineage>
        <taxon>Eukaryota</taxon>
        <taxon>Metazoa</taxon>
        <taxon>Chordata</taxon>
        <taxon>Craniata</taxon>
        <taxon>Vertebrata</taxon>
        <taxon>Euteleostomi</taxon>
        <taxon>Actinopterygii</taxon>
        <taxon>Neopterygii</taxon>
        <taxon>Teleostei</taxon>
        <taxon>Ostariophysi</taxon>
        <taxon>Cypriniformes</taxon>
        <taxon>Danionidae</taxon>
        <taxon>Danioninae</taxon>
        <taxon>Danionella</taxon>
    </lineage>
</organism>
<sequence>MVMCIVKGCESKSKWYSTVMFHRIPTKRKDRMYRWLAALNIDLNTPIESIKKWRVCSEHFVPDDYQEYTNSISPGQRLKDTAIPNYNTRGSSSSAFLSTGDEPVCLKDRGSRLFYTGPSLQYMRLVVLSEEEKKSVLTKCHVHPKTGKHFGVRSTQNRVISGYFWHSLIQDVKNWVQSCEPCQRKSPVTTQRQIPGFPKLKEPWEVLVLDLIGPLPATLRNNNYALVMTDLYTKWVVAEPIQTKTVAEVSAVITAKFYQFGAAREILTDLGQQFVNELNSSLYAALKLKDVVSCAHHPQNAEQILSRKESAKSSRRKRKVLKPRSTNPEDVSGSEDPEKRLRGNTCQDKEVNTDSRISFKGVAAADDELRSQRTGYNEMEDQLTEWTPGADQSSTASQWQNEHSYAYSPSRCETSEVPLPGELERLPTIVRDLHTAFYWLQNNRNLLRGDVTEPAFLGMNIDCQQNAIRKLSGEALSDEPDPFLFIFQFHDDMDKFLAWCIDEQGLEVRAMVLKEEVKHLRWAHIRPHLFQLEAVGHHEFPKHRRHLTSQKKKIPVRDEDERKAPVTTQRQIPGFPKVLRWLSVVQAFVQRFTDPKEPWEVLVLDLIGPLPATLRNNNYALVMTDLYTKWVVAEPIQTKTVAEVSAVITAKFYQFGAAREILTDLGQQFVNELNSSLYAALKLKDVVSCAHHPQNAEQDANQTIKHALCTCVSDNHFDWDLQLPAVQFSKKEKTKGSHQIRRQDEKVNTESSAPLNGTEGPASQRTAYVMEKPDMALQCQNEHSYACSPRRYGTIKERLPTIVRDLHTAFYWLQNNRNLLRGDVTEPAFLGMNIDCQQDAIRKLSGDALSDEPDPFLFIFQFQDDMDNFLAWCIDEQGLEVRAMVLKEEEETESVG</sequence>
<dbReference type="OrthoDB" id="8187670at2759"/>
<evidence type="ECO:0000256" key="5">
    <source>
        <dbReference type="ARBA" id="ARBA00039658"/>
    </source>
</evidence>
<feature type="compositionally biased region" description="Basic and acidic residues" evidence="7">
    <location>
        <begin position="555"/>
        <end position="564"/>
    </location>
</feature>
<feature type="region of interest" description="Disordered" evidence="7">
    <location>
        <begin position="305"/>
        <end position="350"/>
    </location>
</feature>
<dbReference type="AlphaFoldDB" id="A0A553RHL1"/>
<dbReference type="EMBL" id="SRMA01024060">
    <property type="protein sequence ID" value="TRZ01671.1"/>
    <property type="molecule type" value="Genomic_DNA"/>
</dbReference>
<dbReference type="InterPro" id="IPR036397">
    <property type="entry name" value="RNaseH_sf"/>
</dbReference>
<evidence type="ECO:0000313" key="10">
    <source>
        <dbReference type="EMBL" id="TRZ01671.1"/>
    </source>
</evidence>
<dbReference type="PANTHER" id="PTHR37984">
    <property type="entry name" value="PROTEIN CBG26694"/>
    <property type="match status" value="1"/>
</dbReference>
<keyword evidence="1" id="KW-0479">Metal-binding</keyword>
<comment type="caution">
    <text evidence="10">The sequence shown here is derived from an EMBL/GenBank/DDBJ whole genome shotgun (WGS) entry which is preliminary data.</text>
</comment>
<feature type="compositionally biased region" description="Basic and acidic residues" evidence="7">
    <location>
        <begin position="730"/>
        <end position="748"/>
    </location>
</feature>
<dbReference type="Gene3D" id="3.30.420.10">
    <property type="entry name" value="Ribonuclease H-like superfamily/Ribonuclease H"/>
    <property type="match status" value="2"/>
</dbReference>
<dbReference type="SUPFAM" id="SSF57716">
    <property type="entry name" value="Glucocorticoid receptor-like (DNA-binding domain)"/>
    <property type="match status" value="1"/>
</dbReference>
<feature type="compositionally biased region" description="Basic and acidic residues" evidence="7">
    <location>
        <begin position="336"/>
        <end position="350"/>
    </location>
</feature>
<evidence type="ECO:0000259" key="9">
    <source>
        <dbReference type="PROSITE" id="PS50994"/>
    </source>
</evidence>
<evidence type="ECO:0000259" key="8">
    <source>
        <dbReference type="PROSITE" id="PS50950"/>
    </source>
</evidence>
<protein>
    <recommendedName>
        <fullName evidence="5">Gypsy retrotransposon integrase-like protein 1</fullName>
    </recommendedName>
</protein>
<dbReference type="InterPro" id="IPR006612">
    <property type="entry name" value="THAP_Znf"/>
</dbReference>
<dbReference type="Pfam" id="PF17921">
    <property type="entry name" value="Integrase_H2C2"/>
    <property type="match status" value="1"/>
</dbReference>
<dbReference type="SMART" id="SM00692">
    <property type="entry name" value="DM3"/>
    <property type="match status" value="1"/>
</dbReference>
<evidence type="ECO:0000256" key="7">
    <source>
        <dbReference type="SAM" id="MobiDB-lite"/>
    </source>
</evidence>
<dbReference type="SMART" id="SM00980">
    <property type="entry name" value="THAP"/>
    <property type="match status" value="1"/>
</dbReference>
<dbReference type="GO" id="GO:0008270">
    <property type="term" value="F:zinc ion binding"/>
    <property type="evidence" value="ECO:0007669"/>
    <property type="project" value="UniProtKB-KW"/>
</dbReference>
<reference evidence="10 11" key="1">
    <citation type="journal article" date="2019" name="Sci. Data">
        <title>Hybrid genome assembly and annotation of Danionella translucida.</title>
        <authorList>
            <person name="Kadobianskyi M."/>
            <person name="Schulze L."/>
            <person name="Schuelke M."/>
            <person name="Judkewitz B."/>
        </authorList>
    </citation>
    <scope>NUCLEOTIDE SEQUENCE [LARGE SCALE GENOMIC DNA]</scope>
    <source>
        <strain evidence="10 11">Bolton</strain>
    </source>
</reference>
<evidence type="ECO:0000256" key="1">
    <source>
        <dbReference type="ARBA" id="ARBA00022723"/>
    </source>
</evidence>
<dbReference type="InterPro" id="IPR001584">
    <property type="entry name" value="Integrase_cat-core"/>
</dbReference>
<dbReference type="STRING" id="623744.A0A553RHL1"/>
<name>A0A553RHL1_9TELE</name>
<gene>
    <name evidence="10" type="ORF">DNTS_006153</name>
</gene>
<keyword evidence="2 6" id="KW-0863">Zinc-finger</keyword>
<evidence type="ECO:0000256" key="2">
    <source>
        <dbReference type="ARBA" id="ARBA00022771"/>
    </source>
</evidence>
<keyword evidence="4 6" id="KW-0238">DNA-binding</keyword>
<evidence type="ECO:0000256" key="3">
    <source>
        <dbReference type="ARBA" id="ARBA00022833"/>
    </source>
</evidence>
<dbReference type="PROSITE" id="PS50950">
    <property type="entry name" value="ZF_THAP"/>
    <property type="match status" value="1"/>
</dbReference>
<dbReference type="InterPro" id="IPR041588">
    <property type="entry name" value="Integrase_H2C2"/>
</dbReference>
<feature type="region of interest" description="Disordered" evidence="7">
    <location>
        <begin position="548"/>
        <end position="567"/>
    </location>
</feature>
<keyword evidence="3" id="KW-0862">Zinc</keyword>
<dbReference type="PANTHER" id="PTHR37984:SF5">
    <property type="entry name" value="PROTEIN NYNRIN-LIKE"/>
    <property type="match status" value="1"/>
</dbReference>
<dbReference type="GO" id="GO:0015074">
    <property type="term" value="P:DNA integration"/>
    <property type="evidence" value="ECO:0007669"/>
    <property type="project" value="InterPro"/>
</dbReference>
<dbReference type="SUPFAM" id="SSF53098">
    <property type="entry name" value="Ribonuclease H-like"/>
    <property type="match status" value="2"/>
</dbReference>
<feature type="domain" description="Integrase catalytic" evidence="9">
    <location>
        <begin position="199"/>
        <end position="396"/>
    </location>
</feature>
<evidence type="ECO:0000256" key="4">
    <source>
        <dbReference type="ARBA" id="ARBA00023125"/>
    </source>
</evidence>
<dbReference type="InterPro" id="IPR050951">
    <property type="entry name" value="Retrovirus_Pol_polyprotein"/>
</dbReference>
<dbReference type="GO" id="GO:0003677">
    <property type="term" value="F:DNA binding"/>
    <property type="evidence" value="ECO:0007669"/>
    <property type="project" value="UniProtKB-UniRule"/>
</dbReference>